<dbReference type="CDD" id="cd12257">
    <property type="entry name" value="RRM1_RBM26_like"/>
    <property type="match status" value="1"/>
</dbReference>
<keyword evidence="3" id="KW-1185">Reference proteome</keyword>
<dbReference type="PANTHER" id="PTHR14398">
    <property type="entry name" value="RNA RECOGNITION RRM/RNP DOMAIN"/>
    <property type="match status" value="1"/>
</dbReference>
<evidence type="ECO:0000256" key="2">
    <source>
        <dbReference type="SAM" id="MobiDB-lite"/>
    </source>
</evidence>
<sequence>MNRKSYVPQSVSTFAQPPPAAAAGVPQQPGAFRGGARGRGTARGRGGFTHGGFNGPINRDNCTFQVAKIPPELNNIAKLNEHFAEFGAVDNIQVRYNGEIDAALVTYSSKYDAIKAYKSPAPVLNNRFIKVFWHNPAAENSAENAAPKPAPSPPKPAEKPEIATVQESKFVSVAAQNQRKQLQDCPKNNKHNEILDKWLTKQKSLLVTARNATDENEKKKATKLVKHLHKQIKSCKEEIDNILLKISEKSLVVDEVVAQIEGLKNPAKTDDSSRKRKAGSDEDEPQSKMSSVVVVKGVKEDLVTDLMAHMEKFGEVFDQSVKADDDGLMTAVFPFRRTDDALKAMADGKLLNGETLDMELKTEQIEEIPSTDTNMSANQLLAAIPSNLESDEEDDLLND</sequence>
<feature type="compositionally biased region" description="Gly residues" evidence="2">
    <location>
        <begin position="32"/>
        <end position="53"/>
    </location>
</feature>
<evidence type="ECO:0000256" key="1">
    <source>
        <dbReference type="ARBA" id="ARBA00022884"/>
    </source>
</evidence>
<accession>A0A1I7UME5</accession>
<reference evidence="4" key="1">
    <citation type="submission" date="2016-11" db="UniProtKB">
        <authorList>
            <consortium name="WormBaseParasite"/>
        </authorList>
    </citation>
    <scope>IDENTIFICATION</scope>
</reference>
<dbReference type="Gene3D" id="3.30.70.330">
    <property type="match status" value="2"/>
</dbReference>
<dbReference type="PANTHER" id="PTHR14398:SF0">
    <property type="entry name" value="ZINC FINGER PROTEIN SWM"/>
    <property type="match status" value="1"/>
</dbReference>
<feature type="region of interest" description="Disordered" evidence="2">
    <location>
        <begin position="1"/>
        <end position="53"/>
    </location>
</feature>
<organism evidence="3 4">
    <name type="scientific">Caenorhabditis tropicalis</name>
    <dbReference type="NCBI Taxonomy" id="1561998"/>
    <lineage>
        <taxon>Eukaryota</taxon>
        <taxon>Metazoa</taxon>
        <taxon>Ecdysozoa</taxon>
        <taxon>Nematoda</taxon>
        <taxon>Chromadorea</taxon>
        <taxon>Rhabditida</taxon>
        <taxon>Rhabditina</taxon>
        <taxon>Rhabditomorpha</taxon>
        <taxon>Rhabditoidea</taxon>
        <taxon>Rhabditidae</taxon>
        <taxon>Peloderinae</taxon>
        <taxon>Caenorhabditis</taxon>
    </lineage>
</organism>
<feature type="compositionally biased region" description="Low complexity" evidence="2">
    <location>
        <begin position="21"/>
        <end position="31"/>
    </location>
</feature>
<dbReference type="GO" id="GO:0005634">
    <property type="term" value="C:nucleus"/>
    <property type="evidence" value="ECO:0007669"/>
    <property type="project" value="TreeGrafter"/>
</dbReference>
<dbReference type="Proteomes" id="UP000095282">
    <property type="component" value="Unplaced"/>
</dbReference>
<dbReference type="AlphaFoldDB" id="A0A1I7UME5"/>
<evidence type="ECO:0000313" key="3">
    <source>
        <dbReference type="Proteomes" id="UP000095282"/>
    </source>
</evidence>
<dbReference type="GO" id="GO:0003723">
    <property type="term" value="F:RNA binding"/>
    <property type="evidence" value="ECO:0007669"/>
    <property type="project" value="UniProtKB-KW"/>
</dbReference>
<proteinExistence type="predicted"/>
<dbReference type="FunFam" id="3.30.70.330:FF:000208">
    <property type="entry name" value="RNA-binding protein 27 isoform X2"/>
    <property type="match status" value="1"/>
</dbReference>
<feature type="region of interest" description="Disordered" evidence="2">
    <location>
        <begin position="264"/>
        <end position="290"/>
    </location>
</feature>
<keyword evidence="1" id="KW-0694">RNA-binding</keyword>
<dbReference type="SUPFAM" id="SSF54928">
    <property type="entry name" value="RNA-binding domain, RBD"/>
    <property type="match status" value="1"/>
</dbReference>
<evidence type="ECO:0000313" key="4">
    <source>
        <dbReference type="WBParaSite" id="Csp11.Scaffold630.g17422.t2"/>
    </source>
</evidence>
<name>A0A1I7UME5_9PELO</name>
<dbReference type="InterPro" id="IPR035979">
    <property type="entry name" value="RBD_domain_sf"/>
</dbReference>
<feature type="region of interest" description="Disordered" evidence="2">
    <location>
        <begin position="140"/>
        <end position="159"/>
    </location>
</feature>
<dbReference type="WBParaSite" id="Csp11.Scaffold630.g17422.t2">
    <property type="protein sequence ID" value="Csp11.Scaffold630.g17422.t2"/>
    <property type="gene ID" value="Csp11.Scaffold630.g17422"/>
</dbReference>
<dbReference type="STRING" id="1561998.A0A1I7UME5"/>
<dbReference type="InterPro" id="IPR045137">
    <property type="entry name" value="RBM26/27"/>
</dbReference>
<protein>
    <submittedName>
        <fullName evidence="4">RRM domain-containing protein</fullName>
    </submittedName>
</protein>
<dbReference type="InterPro" id="IPR012677">
    <property type="entry name" value="Nucleotide-bd_a/b_plait_sf"/>
</dbReference>